<feature type="region of interest" description="Disordered" evidence="1">
    <location>
        <begin position="17"/>
        <end position="85"/>
    </location>
</feature>
<dbReference type="Proteomes" id="UP001187192">
    <property type="component" value="Unassembled WGS sequence"/>
</dbReference>
<gene>
    <name evidence="3" type="ORF">TIFTF001_001597</name>
</gene>
<evidence type="ECO:0000256" key="1">
    <source>
        <dbReference type="SAM" id="MobiDB-lite"/>
    </source>
</evidence>
<proteinExistence type="predicted"/>
<dbReference type="InterPro" id="IPR039609">
    <property type="entry name" value="VQ_15/22"/>
</dbReference>
<comment type="caution">
    <text evidence="3">The sequence shown here is derived from an EMBL/GenBank/DDBJ whole genome shotgun (WGS) entry which is preliminary data.</text>
</comment>
<organism evidence="3 4">
    <name type="scientific">Ficus carica</name>
    <name type="common">Common fig</name>
    <dbReference type="NCBI Taxonomy" id="3494"/>
    <lineage>
        <taxon>Eukaryota</taxon>
        <taxon>Viridiplantae</taxon>
        <taxon>Streptophyta</taxon>
        <taxon>Embryophyta</taxon>
        <taxon>Tracheophyta</taxon>
        <taxon>Spermatophyta</taxon>
        <taxon>Magnoliopsida</taxon>
        <taxon>eudicotyledons</taxon>
        <taxon>Gunneridae</taxon>
        <taxon>Pentapetalae</taxon>
        <taxon>rosids</taxon>
        <taxon>fabids</taxon>
        <taxon>Rosales</taxon>
        <taxon>Moraceae</taxon>
        <taxon>Ficeae</taxon>
        <taxon>Ficus</taxon>
    </lineage>
</organism>
<dbReference type="EMBL" id="BTGU01000002">
    <property type="protein sequence ID" value="GMN27325.1"/>
    <property type="molecule type" value="Genomic_DNA"/>
</dbReference>
<evidence type="ECO:0000259" key="2">
    <source>
        <dbReference type="Pfam" id="PF05678"/>
    </source>
</evidence>
<feature type="compositionally biased region" description="Basic residues" evidence="1">
    <location>
        <begin position="71"/>
        <end position="81"/>
    </location>
</feature>
<dbReference type="Pfam" id="PF05678">
    <property type="entry name" value="VQ"/>
    <property type="match status" value="1"/>
</dbReference>
<name>A0AA88CQP7_FICCA</name>
<keyword evidence="4" id="KW-1185">Reference proteome</keyword>
<feature type="compositionally biased region" description="Polar residues" evidence="1">
    <location>
        <begin position="42"/>
        <end position="63"/>
    </location>
</feature>
<feature type="domain" description="VQ" evidence="2">
    <location>
        <begin position="83"/>
        <end position="109"/>
    </location>
</feature>
<protein>
    <recommendedName>
        <fullName evidence="2">VQ domain-containing protein</fullName>
    </recommendedName>
</protein>
<dbReference type="PANTHER" id="PTHR33179:SF29">
    <property type="entry name" value="OS06G0666400 PROTEIN"/>
    <property type="match status" value="1"/>
</dbReference>
<dbReference type="PANTHER" id="PTHR33179">
    <property type="entry name" value="VQ MOTIF-CONTAINING PROTEIN"/>
    <property type="match status" value="1"/>
</dbReference>
<evidence type="ECO:0000313" key="3">
    <source>
        <dbReference type="EMBL" id="GMN27325.1"/>
    </source>
</evidence>
<dbReference type="InterPro" id="IPR008889">
    <property type="entry name" value="VQ"/>
</dbReference>
<sequence>MSETMSNPTEWIQFYSQPYSGQAVPPSSSTSDQPLFPDRVSESTAVTAAVTGSSSPTALNRSSPEGGRVSRPIRRRSRASRRTPTTLLNTDTTNFRAMVQQFTGGPSAPFTAAGSHHSAGFALGLGAARQGFANPSAVMVPAAPAGYHHNLHLHHQQNLYQHQQQSQQYMFSGSAASAGAGAGHDNFFQRLSSGRPVSNMGVGSSNNTAEGFLLGSQAMAPAATATAARPNSSNSPNENRSNSFIF</sequence>
<accession>A0AA88CQP7</accession>
<evidence type="ECO:0000313" key="4">
    <source>
        <dbReference type="Proteomes" id="UP001187192"/>
    </source>
</evidence>
<reference evidence="3" key="1">
    <citation type="submission" date="2023-07" db="EMBL/GenBank/DDBJ databases">
        <title>draft genome sequence of fig (Ficus carica).</title>
        <authorList>
            <person name="Takahashi T."/>
            <person name="Nishimura K."/>
        </authorList>
    </citation>
    <scope>NUCLEOTIDE SEQUENCE</scope>
</reference>
<dbReference type="AlphaFoldDB" id="A0AA88CQP7"/>
<feature type="region of interest" description="Disordered" evidence="1">
    <location>
        <begin position="223"/>
        <end position="246"/>
    </location>
</feature>
<feature type="compositionally biased region" description="Polar residues" evidence="1">
    <location>
        <begin position="17"/>
        <end position="33"/>
    </location>
</feature>